<dbReference type="RefSeq" id="WP_085277377.1">
    <property type="nucleotide sequence ID" value="NZ_FXAG01000021.1"/>
</dbReference>
<dbReference type="GO" id="GO:0004757">
    <property type="term" value="F:sepiapterin reductase (NADP+) activity"/>
    <property type="evidence" value="ECO:0007669"/>
    <property type="project" value="TreeGrafter"/>
</dbReference>
<dbReference type="PRINTS" id="PR00080">
    <property type="entry name" value="SDRFAMILY"/>
</dbReference>
<dbReference type="PANTHER" id="PTHR44085:SF2">
    <property type="entry name" value="SEPIAPTERIN REDUCTASE"/>
    <property type="match status" value="1"/>
</dbReference>
<evidence type="ECO:0000256" key="3">
    <source>
        <dbReference type="ARBA" id="ARBA00022857"/>
    </source>
</evidence>
<evidence type="ECO:0000313" key="6">
    <source>
        <dbReference type="EMBL" id="SMF44105.1"/>
    </source>
</evidence>
<protein>
    <recommendedName>
        <fullName evidence="8">Benzil reductase ((S)-benzoin forming)</fullName>
    </recommendedName>
</protein>
<evidence type="ECO:0000313" key="7">
    <source>
        <dbReference type="Proteomes" id="UP000192920"/>
    </source>
</evidence>
<dbReference type="PANTHER" id="PTHR44085">
    <property type="entry name" value="SEPIAPTERIN REDUCTASE"/>
    <property type="match status" value="1"/>
</dbReference>
<proteinExistence type="inferred from homology"/>
<organism evidence="6 7">
    <name type="scientific">Pseudogulbenkiania subflava DSM 22618</name>
    <dbReference type="NCBI Taxonomy" id="1123014"/>
    <lineage>
        <taxon>Bacteria</taxon>
        <taxon>Pseudomonadati</taxon>
        <taxon>Pseudomonadota</taxon>
        <taxon>Betaproteobacteria</taxon>
        <taxon>Neisseriales</taxon>
        <taxon>Chromobacteriaceae</taxon>
        <taxon>Pseudogulbenkiania</taxon>
    </lineage>
</organism>
<dbReference type="AlphaFoldDB" id="A0A1Y6C5F9"/>
<gene>
    <name evidence="6" type="ORF">SAMN02745746_03273</name>
</gene>
<comment type="subcellular location">
    <subcellularLocation>
        <location evidence="1">Cytoplasm</location>
    </subcellularLocation>
</comment>
<sequence>MPNAAIVTGASRGLGLALCIDLLARGFCVAALARSQGEGLARLAEAHPGQLHWLSTDLSDPEQQDSAIARALATLPRDGQILLINNAGVVWPIAAAGHYDDHALRHALSLNLAAPMVLCNRFLADTAAWADRRILNISSGAAAKAYPGWGVYGTGKAGLDHFSRHLAVEQATSANPVRVAAVYPGVIDTDMQAEIRHAAPESFPALPRFLALKQEGALDSPATAAGKLLDYLLGPRFGEEPVVDIRAQP</sequence>
<dbReference type="InterPro" id="IPR002347">
    <property type="entry name" value="SDR_fam"/>
</dbReference>
<keyword evidence="4" id="KW-0560">Oxidoreductase</keyword>
<dbReference type="Pfam" id="PF00106">
    <property type="entry name" value="adh_short"/>
    <property type="match status" value="1"/>
</dbReference>
<evidence type="ECO:0000256" key="4">
    <source>
        <dbReference type="ARBA" id="ARBA00023002"/>
    </source>
</evidence>
<evidence type="ECO:0000256" key="5">
    <source>
        <dbReference type="RuleBase" id="RU000363"/>
    </source>
</evidence>
<dbReference type="PRINTS" id="PR00081">
    <property type="entry name" value="GDHRDH"/>
</dbReference>
<comment type="similarity">
    <text evidence="5">Belongs to the short-chain dehydrogenases/reductases (SDR) family.</text>
</comment>
<dbReference type="STRING" id="1123014.SAMN02745746_03273"/>
<dbReference type="InterPro" id="IPR020904">
    <property type="entry name" value="Sc_DH/Rdtase_CS"/>
</dbReference>
<evidence type="ECO:0000256" key="1">
    <source>
        <dbReference type="ARBA" id="ARBA00004496"/>
    </source>
</evidence>
<dbReference type="GO" id="GO:0006729">
    <property type="term" value="P:tetrahydrobiopterin biosynthetic process"/>
    <property type="evidence" value="ECO:0007669"/>
    <property type="project" value="TreeGrafter"/>
</dbReference>
<evidence type="ECO:0000256" key="2">
    <source>
        <dbReference type="ARBA" id="ARBA00022490"/>
    </source>
</evidence>
<keyword evidence="3" id="KW-0521">NADP</keyword>
<keyword evidence="7" id="KW-1185">Reference proteome</keyword>
<dbReference type="InterPro" id="IPR051721">
    <property type="entry name" value="Biopterin_syn/organic_redct"/>
</dbReference>
<name>A0A1Y6C5F9_9NEIS</name>
<accession>A0A1Y6C5F9</accession>
<dbReference type="Proteomes" id="UP000192920">
    <property type="component" value="Unassembled WGS sequence"/>
</dbReference>
<reference evidence="7" key="1">
    <citation type="submission" date="2017-04" db="EMBL/GenBank/DDBJ databases">
        <authorList>
            <person name="Varghese N."/>
            <person name="Submissions S."/>
        </authorList>
    </citation>
    <scope>NUCLEOTIDE SEQUENCE [LARGE SCALE GENOMIC DNA]</scope>
    <source>
        <strain evidence="7">DSM 22618</strain>
    </source>
</reference>
<dbReference type="InterPro" id="IPR036291">
    <property type="entry name" value="NAD(P)-bd_dom_sf"/>
</dbReference>
<keyword evidence="2" id="KW-0963">Cytoplasm</keyword>
<dbReference type="PROSITE" id="PS00061">
    <property type="entry name" value="ADH_SHORT"/>
    <property type="match status" value="1"/>
</dbReference>
<dbReference type="EMBL" id="FXAG01000021">
    <property type="protein sequence ID" value="SMF44105.1"/>
    <property type="molecule type" value="Genomic_DNA"/>
</dbReference>
<dbReference type="Gene3D" id="3.40.50.720">
    <property type="entry name" value="NAD(P)-binding Rossmann-like Domain"/>
    <property type="match status" value="1"/>
</dbReference>
<dbReference type="GO" id="GO:0005737">
    <property type="term" value="C:cytoplasm"/>
    <property type="evidence" value="ECO:0007669"/>
    <property type="project" value="UniProtKB-SubCell"/>
</dbReference>
<dbReference type="SUPFAM" id="SSF51735">
    <property type="entry name" value="NAD(P)-binding Rossmann-fold domains"/>
    <property type="match status" value="1"/>
</dbReference>
<evidence type="ECO:0008006" key="8">
    <source>
        <dbReference type="Google" id="ProtNLM"/>
    </source>
</evidence>